<proteinExistence type="predicted"/>
<dbReference type="Proteomes" id="UP000053424">
    <property type="component" value="Unassembled WGS sequence"/>
</dbReference>
<dbReference type="OrthoDB" id="3229878at2759"/>
<accession>A0A0C3C543</accession>
<evidence type="ECO:0000313" key="2">
    <source>
        <dbReference type="Proteomes" id="UP000053424"/>
    </source>
</evidence>
<organism evidence="1 2">
    <name type="scientific">Hebeloma cylindrosporum</name>
    <dbReference type="NCBI Taxonomy" id="76867"/>
    <lineage>
        <taxon>Eukaryota</taxon>
        <taxon>Fungi</taxon>
        <taxon>Dikarya</taxon>
        <taxon>Basidiomycota</taxon>
        <taxon>Agaricomycotina</taxon>
        <taxon>Agaricomycetes</taxon>
        <taxon>Agaricomycetidae</taxon>
        <taxon>Agaricales</taxon>
        <taxon>Agaricineae</taxon>
        <taxon>Hymenogastraceae</taxon>
        <taxon>Hebeloma</taxon>
    </lineage>
</organism>
<sequence>MGTPGLLGFFIRGQRRSTYNRWDSYPDGLARDIVDFILSLAPEDYSTMARLIAELTWVDSDSKPSSELRERYQKLGFADTSSRSGRLEDWYYLLCNIQGAPALPAIQSGNLKHMRESPLGTTDWAWAYFIDFENRMLEAWVCGTILDIIPFEKLVKDGVERYVRSLERYERVVFERESDSEQEEEGDETI</sequence>
<dbReference type="HOGENOM" id="CLU_125067_0_0_1"/>
<evidence type="ECO:0000313" key="1">
    <source>
        <dbReference type="EMBL" id="KIM38701.1"/>
    </source>
</evidence>
<name>A0A0C3C543_HEBCY</name>
<reference evidence="1 2" key="1">
    <citation type="submission" date="2014-04" db="EMBL/GenBank/DDBJ databases">
        <authorList>
            <consortium name="DOE Joint Genome Institute"/>
            <person name="Kuo A."/>
            <person name="Gay G."/>
            <person name="Dore J."/>
            <person name="Kohler A."/>
            <person name="Nagy L.G."/>
            <person name="Floudas D."/>
            <person name="Copeland A."/>
            <person name="Barry K.W."/>
            <person name="Cichocki N."/>
            <person name="Veneault-Fourrey C."/>
            <person name="LaButti K."/>
            <person name="Lindquist E.A."/>
            <person name="Lipzen A."/>
            <person name="Lundell T."/>
            <person name="Morin E."/>
            <person name="Murat C."/>
            <person name="Sun H."/>
            <person name="Tunlid A."/>
            <person name="Henrissat B."/>
            <person name="Grigoriev I.V."/>
            <person name="Hibbett D.S."/>
            <person name="Martin F."/>
            <person name="Nordberg H.P."/>
            <person name="Cantor M.N."/>
            <person name="Hua S.X."/>
        </authorList>
    </citation>
    <scope>NUCLEOTIDE SEQUENCE [LARGE SCALE GENOMIC DNA]</scope>
    <source>
        <strain evidence="2">h7</strain>
    </source>
</reference>
<gene>
    <name evidence="1" type="ORF">M413DRAFT_29938</name>
</gene>
<dbReference type="EMBL" id="KN831789">
    <property type="protein sequence ID" value="KIM38701.1"/>
    <property type="molecule type" value="Genomic_DNA"/>
</dbReference>
<dbReference type="AlphaFoldDB" id="A0A0C3C543"/>
<reference evidence="2" key="2">
    <citation type="submission" date="2015-01" db="EMBL/GenBank/DDBJ databases">
        <title>Evolutionary Origins and Diversification of the Mycorrhizal Mutualists.</title>
        <authorList>
            <consortium name="DOE Joint Genome Institute"/>
            <consortium name="Mycorrhizal Genomics Consortium"/>
            <person name="Kohler A."/>
            <person name="Kuo A."/>
            <person name="Nagy L.G."/>
            <person name="Floudas D."/>
            <person name="Copeland A."/>
            <person name="Barry K.W."/>
            <person name="Cichocki N."/>
            <person name="Veneault-Fourrey C."/>
            <person name="LaButti K."/>
            <person name="Lindquist E.A."/>
            <person name="Lipzen A."/>
            <person name="Lundell T."/>
            <person name="Morin E."/>
            <person name="Murat C."/>
            <person name="Riley R."/>
            <person name="Ohm R."/>
            <person name="Sun H."/>
            <person name="Tunlid A."/>
            <person name="Henrissat B."/>
            <person name="Grigoriev I.V."/>
            <person name="Hibbett D.S."/>
            <person name="Martin F."/>
        </authorList>
    </citation>
    <scope>NUCLEOTIDE SEQUENCE [LARGE SCALE GENOMIC DNA]</scope>
    <source>
        <strain evidence="2">h7</strain>
    </source>
</reference>
<protein>
    <submittedName>
        <fullName evidence="1">Uncharacterized protein</fullName>
    </submittedName>
</protein>
<keyword evidence="2" id="KW-1185">Reference proteome</keyword>